<dbReference type="CDD" id="cd07185">
    <property type="entry name" value="OmpA_C-like"/>
    <property type="match status" value="1"/>
</dbReference>
<evidence type="ECO:0000256" key="1">
    <source>
        <dbReference type="ARBA" id="ARBA00004442"/>
    </source>
</evidence>
<dbReference type="AlphaFoldDB" id="A0A937FTC7"/>
<dbReference type="Gene3D" id="2.120.10.30">
    <property type="entry name" value="TolB, C-terminal domain"/>
    <property type="match status" value="1"/>
</dbReference>
<dbReference type="InterPro" id="IPR050330">
    <property type="entry name" value="Bact_OuterMem_StrucFunc"/>
</dbReference>
<dbReference type="PANTHER" id="PTHR30329">
    <property type="entry name" value="STATOR ELEMENT OF FLAGELLAR MOTOR COMPLEX"/>
    <property type="match status" value="1"/>
</dbReference>
<reference evidence="6" key="1">
    <citation type="submission" date="2021-01" db="EMBL/GenBank/DDBJ databases">
        <title>Fulvivirga kasyanovii gen. nov., sp nov., a novel member of the phylum Bacteroidetes isolated from seawater in a mussel farm.</title>
        <authorList>
            <person name="Zhao L.-H."/>
            <person name="Wang Z.-J."/>
        </authorList>
    </citation>
    <scope>NUCLEOTIDE SEQUENCE</scope>
    <source>
        <strain evidence="6">29W222</strain>
    </source>
</reference>
<comment type="caution">
    <text evidence="6">The sequence shown here is derived from an EMBL/GenBank/DDBJ whole genome shotgun (WGS) entry which is preliminary data.</text>
</comment>
<keyword evidence="7" id="KW-1185">Reference proteome</keyword>
<dbReference type="InterPro" id="IPR036737">
    <property type="entry name" value="OmpA-like_sf"/>
</dbReference>
<keyword evidence="3" id="KW-0998">Cell outer membrane</keyword>
<dbReference type="InterPro" id="IPR011659">
    <property type="entry name" value="WD40"/>
</dbReference>
<comment type="subcellular location">
    <subcellularLocation>
        <location evidence="1">Cell outer membrane</location>
    </subcellularLocation>
</comment>
<evidence type="ECO:0000313" key="7">
    <source>
        <dbReference type="Proteomes" id="UP000614216"/>
    </source>
</evidence>
<evidence type="ECO:0000256" key="4">
    <source>
        <dbReference type="PROSITE-ProRule" id="PRU00473"/>
    </source>
</evidence>
<gene>
    <name evidence="6" type="ORF">JMN32_03975</name>
</gene>
<sequence>MKTTIKLIFCFFLIIILNNEAISQKKRKTRKSGGVLALNDSITSFSSSDLFNFPNINKVPYYRNDSKLKQIIKLENEKGWIALYPMLRSYVKNFGIMNFYRDTYWLWRLAKLTEIYGDYDEAKLLYKLVLKHHRSDIDIRKIELHFDSLTTNDKDYYVPLEYYYELVDYRKEVDTLRPPRSVLLNMGELVNSELSDYGPTLSDNDQMLIFTSKRNSHHRGIDPVYDEDLFFTEYSFGGWNKTKEFKELNTRFNEGSATLSNDGRTLYFARCNSPDSYGDCDIFTATLQQDSTWGQVKNLGVNVNSIAWDSHPSLSQTEDTLYFASDRIGGFGLSDLYYTTRAPDGEWSKAVNMGPIINTRNSEVSPFYHNSRNVLYFSSNGQSLNFGEFDIYKSYFIQGNWIEPKNIGPLVNGPGSEFYFTIDSKAQDLYYARSAENNMANLDLYSFPVPMEAQPGATTKVKGSLTDEDTGKPFKGIVSIIDLDNGIEVAPKFLRPDGSFEFDLINNNNYLLIIQGEEFFRIEELFYLDGEMQLHKKTSSISSKMKFESLEFEEGKAALTTPMYGDLDKMADFLLDNPDFNLRISGHTDSDGREDFNLKLSQDRADIIKEYLVYFGGVEDSRITAKGFGSSKPIVKEVTEEDKKLNRRVEFEIYRDKVNE</sequence>
<evidence type="ECO:0000256" key="2">
    <source>
        <dbReference type="ARBA" id="ARBA00023136"/>
    </source>
</evidence>
<dbReference type="PROSITE" id="PS51123">
    <property type="entry name" value="OMPA_2"/>
    <property type="match status" value="1"/>
</dbReference>
<dbReference type="InterPro" id="IPR006665">
    <property type="entry name" value="OmpA-like"/>
</dbReference>
<keyword evidence="2 4" id="KW-0472">Membrane</keyword>
<dbReference type="SUPFAM" id="SSF82171">
    <property type="entry name" value="DPP6 N-terminal domain-like"/>
    <property type="match status" value="1"/>
</dbReference>
<evidence type="ECO:0000259" key="5">
    <source>
        <dbReference type="PROSITE" id="PS51123"/>
    </source>
</evidence>
<feature type="domain" description="OmpA-like" evidence="5">
    <location>
        <begin position="539"/>
        <end position="657"/>
    </location>
</feature>
<evidence type="ECO:0000256" key="3">
    <source>
        <dbReference type="ARBA" id="ARBA00023237"/>
    </source>
</evidence>
<evidence type="ECO:0000313" key="6">
    <source>
        <dbReference type="EMBL" id="MBL6445450.1"/>
    </source>
</evidence>
<organism evidence="6 7">
    <name type="scientific">Fulvivirga marina</name>
    <dbReference type="NCBI Taxonomy" id="2494733"/>
    <lineage>
        <taxon>Bacteria</taxon>
        <taxon>Pseudomonadati</taxon>
        <taxon>Bacteroidota</taxon>
        <taxon>Cytophagia</taxon>
        <taxon>Cytophagales</taxon>
        <taxon>Fulvivirgaceae</taxon>
        <taxon>Fulvivirga</taxon>
    </lineage>
</organism>
<dbReference type="Proteomes" id="UP000614216">
    <property type="component" value="Unassembled WGS sequence"/>
</dbReference>
<protein>
    <submittedName>
        <fullName evidence="6">OmpA family protein</fullName>
    </submittedName>
</protein>
<dbReference type="Pfam" id="PF00691">
    <property type="entry name" value="OmpA"/>
    <property type="match status" value="1"/>
</dbReference>
<dbReference type="Pfam" id="PF07676">
    <property type="entry name" value="PD40"/>
    <property type="match status" value="3"/>
</dbReference>
<dbReference type="GO" id="GO:0009279">
    <property type="term" value="C:cell outer membrane"/>
    <property type="evidence" value="ECO:0007669"/>
    <property type="project" value="UniProtKB-SubCell"/>
</dbReference>
<dbReference type="PANTHER" id="PTHR30329:SF21">
    <property type="entry name" value="LIPOPROTEIN YIAD-RELATED"/>
    <property type="match status" value="1"/>
</dbReference>
<dbReference type="EMBL" id="JAEUGD010000014">
    <property type="protein sequence ID" value="MBL6445450.1"/>
    <property type="molecule type" value="Genomic_DNA"/>
</dbReference>
<dbReference type="Gene3D" id="3.30.1330.60">
    <property type="entry name" value="OmpA-like domain"/>
    <property type="match status" value="1"/>
</dbReference>
<dbReference type="PRINTS" id="PR01021">
    <property type="entry name" value="OMPADOMAIN"/>
</dbReference>
<accession>A0A937FTC7</accession>
<dbReference type="InterPro" id="IPR006664">
    <property type="entry name" value="OMP_bac"/>
</dbReference>
<dbReference type="SUPFAM" id="SSF103088">
    <property type="entry name" value="OmpA-like"/>
    <property type="match status" value="1"/>
</dbReference>
<dbReference type="InterPro" id="IPR011042">
    <property type="entry name" value="6-blade_b-propeller_TolB-like"/>
</dbReference>
<proteinExistence type="predicted"/>
<name>A0A937FTC7_9BACT</name>